<dbReference type="PANTHER" id="PTHR43204:SF1">
    <property type="entry name" value="ABC TRANSPORTER I FAMILY MEMBER 6, CHLOROPLASTIC"/>
    <property type="match status" value="1"/>
</dbReference>
<dbReference type="Proteomes" id="UP000230116">
    <property type="component" value="Unassembled WGS sequence"/>
</dbReference>
<comment type="similarity">
    <text evidence="1">Belongs to the ABC transporter superfamily. Ycf16 family.</text>
</comment>
<dbReference type="InterPro" id="IPR003439">
    <property type="entry name" value="ABC_transporter-like_ATP-bd"/>
</dbReference>
<comment type="caution">
    <text evidence="5">The sequence shown here is derived from an EMBL/GenBank/DDBJ whole genome shotgun (WGS) entry which is preliminary data.</text>
</comment>
<dbReference type="NCBIfam" id="TIGR01978">
    <property type="entry name" value="sufC"/>
    <property type="match status" value="1"/>
</dbReference>
<dbReference type="AlphaFoldDB" id="A0A2M7E4Q9"/>
<evidence type="ECO:0000256" key="1">
    <source>
        <dbReference type="ARBA" id="ARBA00006216"/>
    </source>
</evidence>
<evidence type="ECO:0000256" key="2">
    <source>
        <dbReference type="ARBA" id="ARBA00022741"/>
    </source>
</evidence>
<dbReference type="PANTHER" id="PTHR43204">
    <property type="entry name" value="ABC TRANSPORTER I FAMILY MEMBER 6, CHLOROPLASTIC"/>
    <property type="match status" value="1"/>
</dbReference>
<evidence type="ECO:0000259" key="4">
    <source>
        <dbReference type="PROSITE" id="PS50893"/>
    </source>
</evidence>
<feature type="domain" description="ABC transporter" evidence="4">
    <location>
        <begin position="2"/>
        <end position="237"/>
    </location>
</feature>
<name>A0A2M7E4Q9_9BACT</name>
<keyword evidence="2" id="KW-0547">Nucleotide-binding</keyword>
<keyword evidence="3" id="KW-0067">ATP-binding</keyword>
<accession>A0A2M7E4Q9</accession>
<gene>
    <name evidence="5" type="primary">sufC</name>
    <name evidence="5" type="ORF">COS12_01315</name>
</gene>
<dbReference type="InterPro" id="IPR010230">
    <property type="entry name" value="FeS-cluster_ATPase_SufC"/>
</dbReference>
<protein>
    <submittedName>
        <fullName evidence="5">Fe-S cluster assembly ATPase SufC</fullName>
    </submittedName>
</protein>
<dbReference type="SUPFAM" id="SSF52540">
    <property type="entry name" value="P-loop containing nucleoside triphosphate hydrolases"/>
    <property type="match status" value="1"/>
</dbReference>
<dbReference type="SMART" id="SM00382">
    <property type="entry name" value="AAA"/>
    <property type="match status" value="1"/>
</dbReference>
<evidence type="ECO:0000313" key="6">
    <source>
        <dbReference type="Proteomes" id="UP000230116"/>
    </source>
</evidence>
<evidence type="ECO:0000313" key="5">
    <source>
        <dbReference type="EMBL" id="PIV62709.1"/>
    </source>
</evidence>
<dbReference type="GO" id="GO:0016887">
    <property type="term" value="F:ATP hydrolysis activity"/>
    <property type="evidence" value="ECO:0007669"/>
    <property type="project" value="InterPro"/>
</dbReference>
<dbReference type="Pfam" id="PF00005">
    <property type="entry name" value="ABC_tran"/>
    <property type="match status" value="1"/>
</dbReference>
<organism evidence="5 6">
    <name type="scientific">Candidatus Roizmanbacteria bacterium CG01_land_8_20_14_3_00_33_9</name>
    <dbReference type="NCBI Taxonomy" id="1974843"/>
    <lineage>
        <taxon>Bacteria</taxon>
        <taxon>Candidatus Roizmaniibacteriota</taxon>
    </lineage>
</organism>
<dbReference type="Gene3D" id="3.40.50.300">
    <property type="entry name" value="P-loop containing nucleotide triphosphate hydrolases"/>
    <property type="match status" value="1"/>
</dbReference>
<dbReference type="PROSITE" id="PS50893">
    <property type="entry name" value="ABC_TRANSPORTER_2"/>
    <property type="match status" value="1"/>
</dbReference>
<dbReference type="EMBL" id="PETM01000030">
    <property type="protein sequence ID" value="PIV62709.1"/>
    <property type="molecule type" value="Genomic_DNA"/>
</dbReference>
<dbReference type="GO" id="GO:0005524">
    <property type="term" value="F:ATP binding"/>
    <property type="evidence" value="ECO:0007669"/>
    <property type="project" value="UniProtKB-KW"/>
</dbReference>
<dbReference type="InterPro" id="IPR027417">
    <property type="entry name" value="P-loop_NTPase"/>
</dbReference>
<evidence type="ECO:0000256" key="3">
    <source>
        <dbReference type="ARBA" id="ARBA00022840"/>
    </source>
</evidence>
<dbReference type="InterPro" id="IPR003593">
    <property type="entry name" value="AAA+_ATPase"/>
</dbReference>
<reference evidence="6" key="1">
    <citation type="submission" date="2017-09" db="EMBL/GenBank/DDBJ databases">
        <title>Depth-based differentiation of microbial function through sediment-hosted aquifers and enrichment of novel symbionts in the deep terrestrial subsurface.</title>
        <authorList>
            <person name="Probst A.J."/>
            <person name="Ladd B."/>
            <person name="Jarett J.K."/>
            <person name="Geller-Mcgrath D.E."/>
            <person name="Sieber C.M.K."/>
            <person name="Emerson J.B."/>
            <person name="Anantharaman K."/>
            <person name="Thomas B.C."/>
            <person name="Malmstrom R."/>
            <person name="Stieglmeier M."/>
            <person name="Klingl A."/>
            <person name="Woyke T."/>
            <person name="Ryan C.M."/>
            <person name="Banfield J.F."/>
        </authorList>
    </citation>
    <scope>NUCLEOTIDE SEQUENCE [LARGE SCALE GENOMIC DNA]</scope>
</reference>
<sequence>MLSINKLTIAVKDKIIIKDFSYLFEKGKIYAIMGPNGSGKSTLALTLAGHPVYQIKSGKITLNNQYIQDLSPDKRSKAGLFLSFQSPLVLNGVSLFQMMRVALRGKISPIDLNNKIKHLSKELVIKEELVKRPLNEGASGGERKKLELLQGLILQPKVMIFDEIDTGVDVDSLKIIAKVMKKYQKNRTYIVITHYNRIFQYFKPDKVLILSKGVLKQTGGWELAQQIENTGYEKNSGK</sequence>
<proteinExistence type="inferred from homology"/>